<dbReference type="AlphaFoldDB" id="A0A917T5D6"/>
<name>A0A917T5D6_9ACTN</name>
<proteinExistence type="predicted"/>
<accession>A0A917T5D6</accession>
<dbReference type="Proteomes" id="UP000655208">
    <property type="component" value="Unassembled WGS sequence"/>
</dbReference>
<evidence type="ECO:0000313" key="1">
    <source>
        <dbReference type="EMBL" id="GGM11113.1"/>
    </source>
</evidence>
<dbReference type="EMBL" id="BMNA01000008">
    <property type="protein sequence ID" value="GGM11113.1"/>
    <property type="molecule type" value="Genomic_DNA"/>
</dbReference>
<reference evidence="1" key="1">
    <citation type="journal article" date="2014" name="Int. J. Syst. Evol. Microbiol.">
        <title>Complete genome sequence of Corynebacterium casei LMG S-19264T (=DSM 44701T), isolated from a smear-ripened cheese.</title>
        <authorList>
            <consortium name="US DOE Joint Genome Institute (JGI-PGF)"/>
            <person name="Walter F."/>
            <person name="Albersmeier A."/>
            <person name="Kalinowski J."/>
            <person name="Ruckert C."/>
        </authorList>
    </citation>
    <scope>NUCLEOTIDE SEQUENCE</scope>
    <source>
        <strain evidence="1">CGMCC 4.7308</strain>
    </source>
</reference>
<keyword evidence="2" id="KW-1185">Reference proteome</keyword>
<reference evidence="1" key="2">
    <citation type="submission" date="2020-09" db="EMBL/GenBank/DDBJ databases">
        <authorList>
            <person name="Sun Q."/>
            <person name="Zhou Y."/>
        </authorList>
    </citation>
    <scope>NUCLEOTIDE SEQUENCE</scope>
    <source>
        <strain evidence="1">CGMCC 4.7308</strain>
    </source>
</reference>
<sequence length="62" mass="6118">MVDVHGHEGVTAAPAPSTAVPGVVAVGCAGRRDRAVLPLLSGGEQLVDLTQGLGHALGDAHL</sequence>
<protein>
    <submittedName>
        <fullName evidence="1">Uncharacterized protein</fullName>
    </submittedName>
</protein>
<evidence type="ECO:0000313" key="2">
    <source>
        <dbReference type="Proteomes" id="UP000655208"/>
    </source>
</evidence>
<organism evidence="1 2">
    <name type="scientific">Nakamurella endophytica</name>
    <dbReference type="NCBI Taxonomy" id="1748367"/>
    <lineage>
        <taxon>Bacteria</taxon>
        <taxon>Bacillati</taxon>
        <taxon>Actinomycetota</taxon>
        <taxon>Actinomycetes</taxon>
        <taxon>Nakamurellales</taxon>
        <taxon>Nakamurellaceae</taxon>
        <taxon>Nakamurella</taxon>
    </lineage>
</organism>
<comment type="caution">
    <text evidence="1">The sequence shown here is derived from an EMBL/GenBank/DDBJ whole genome shotgun (WGS) entry which is preliminary data.</text>
</comment>
<gene>
    <name evidence="1" type="ORF">GCM10011594_33820</name>
</gene>